<dbReference type="STRING" id="2018661.A0A2A2JHY2"/>
<dbReference type="OrthoDB" id="1606438at2759"/>
<dbReference type="Gene3D" id="1.10.10.10">
    <property type="entry name" value="Winged helix-like DNA-binding domain superfamily/Winged helix DNA-binding domain"/>
    <property type="match status" value="1"/>
</dbReference>
<accession>A0A2A2JHY2</accession>
<dbReference type="Proteomes" id="UP000218231">
    <property type="component" value="Unassembled WGS sequence"/>
</dbReference>
<dbReference type="Pfam" id="PF21320">
    <property type="entry name" value="WHD_Rv2258c"/>
    <property type="match status" value="1"/>
</dbReference>
<evidence type="ECO:0000313" key="2">
    <source>
        <dbReference type="EMBL" id="PAV61265.1"/>
    </source>
</evidence>
<dbReference type="EMBL" id="LIAE01010420">
    <property type="protein sequence ID" value="PAV61265.1"/>
    <property type="molecule type" value="Genomic_DNA"/>
</dbReference>
<dbReference type="AlphaFoldDB" id="A0A2A2JHY2"/>
<evidence type="ECO:0000313" key="3">
    <source>
        <dbReference type="Proteomes" id="UP000218231"/>
    </source>
</evidence>
<proteinExistence type="predicted"/>
<dbReference type="PANTHER" id="PTHR45581:SF3">
    <property type="entry name" value="METHYLTRANSFERASE DOMAIN-CONTAINING PROTEIN"/>
    <property type="match status" value="1"/>
</dbReference>
<keyword evidence="3" id="KW-1185">Reference proteome</keyword>
<dbReference type="PANTHER" id="PTHR45581">
    <property type="entry name" value="PROTEIN CBG10435"/>
    <property type="match status" value="1"/>
</dbReference>
<protein>
    <recommendedName>
        <fullName evidence="1">S-adenosylmethionine-dependent methyltransferase Rv2258c-like winged HTH domain-containing protein</fullName>
    </recommendedName>
</protein>
<evidence type="ECO:0000259" key="1">
    <source>
        <dbReference type="Pfam" id="PF21320"/>
    </source>
</evidence>
<dbReference type="InterPro" id="IPR048711">
    <property type="entry name" value="WHD_Rv2258c"/>
</dbReference>
<gene>
    <name evidence="2" type="ORF">WR25_13777</name>
</gene>
<organism evidence="2 3">
    <name type="scientific">Diploscapter pachys</name>
    <dbReference type="NCBI Taxonomy" id="2018661"/>
    <lineage>
        <taxon>Eukaryota</taxon>
        <taxon>Metazoa</taxon>
        <taxon>Ecdysozoa</taxon>
        <taxon>Nematoda</taxon>
        <taxon>Chromadorea</taxon>
        <taxon>Rhabditida</taxon>
        <taxon>Rhabditina</taxon>
        <taxon>Rhabditomorpha</taxon>
        <taxon>Rhabditoidea</taxon>
        <taxon>Rhabditidae</taxon>
        <taxon>Diploscapter</taxon>
    </lineage>
</organism>
<name>A0A2A2JHY2_9BILA</name>
<sequence>MNTVVNQMLATGIALGSNLGLFDALADVGSQEKPATPKDVADKANCKERYVKEWLGAMACGDIIEVTQDEQFYIKPEHVQVRKILNDGFDTLHLVSQERQFQYRIVLGIHEHCFTRTLCQIARGHQ</sequence>
<dbReference type="InterPro" id="IPR036388">
    <property type="entry name" value="WH-like_DNA-bd_sf"/>
</dbReference>
<comment type="caution">
    <text evidence="2">The sequence shown here is derived from an EMBL/GenBank/DDBJ whole genome shotgun (WGS) entry which is preliminary data.</text>
</comment>
<reference evidence="2 3" key="1">
    <citation type="journal article" date="2017" name="Curr. Biol.">
        <title>Genome architecture and evolution of a unichromosomal asexual nematode.</title>
        <authorList>
            <person name="Fradin H."/>
            <person name="Zegar C."/>
            <person name="Gutwein M."/>
            <person name="Lucas J."/>
            <person name="Kovtun M."/>
            <person name="Corcoran D."/>
            <person name="Baugh L.R."/>
            <person name="Kiontke K."/>
            <person name="Gunsalus K."/>
            <person name="Fitch D.H."/>
            <person name="Piano F."/>
        </authorList>
    </citation>
    <scope>NUCLEOTIDE SEQUENCE [LARGE SCALE GENOMIC DNA]</scope>
    <source>
        <strain evidence="2">PF1309</strain>
    </source>
</reference>
<feature type="domain" description="S-adenosylmethionine-dependent methyltransferase Rv2258c-like winged HTH" evidence="1">
    <location>
        <begin position="9"/>
        <end position="78"/>
    </location>
</feature>